<evidence type="ECO:0000256" key="1">
    <source>
        <dbReference type="ARBA" id="ARBA00004141"/>
    </source>
</evidence>
<feature type="transmembrane region" description="Helical" evidence="7">
    <location>
        <begin position="112"/>
        <end position="130"/>
    </location>
</feature>
<gene>
    <name evidence="9" type="ORF">UCDDA912_g00116</name>
</gene>
<feature type="transmembrane region" description="Helical" evidence="7">
    <location>
        <begin position="42"/>
        <end position="62"/>
    </location>
</feature>
<keyword evidence="10" id="KW-1185">Reference proteome</keyword>
<accession>A0A0G2G0E4</accession>
<reference evidence="9 10" key="2">
    <citation type="submission" date="2015-05" db="EMBL/GenBank/DDBJ databases">
        <authorList>
            <person name="Morales-Cruz A."/>
            <person name="Amrine K.C."/>
            <person name="Cantu D."/>
        </authorList>
    </citation>
    <scope>NUCLEOTIDE SEQUENCE [LARGE SCALE GENOMIC DNA]</scope>
    <source>
        <strain evidence="9">DA912</strain>
    </source>
</reference>
<comment type="subcellular location">
    <subcellularLocation>
        <location evidence="1">Membrane</location>
        <topology evidence="1">Multi-pass membrane protein</topology>
    </subcellularLocation>
</comment>
<dbReference type="Proteomes" id="UP000034680">
    <property type="component" value="Unassembled WGS sequence"/>
</dbReference>
<evidence type="ECO:0000259" key="8">
    <source>
        <dbReference type="Pfam" id="PF20684"/>
    </source>
</evidence>
<keyword evidence="9" id="KW-0966">Cell projection</keyword>
<dbReference type="PANTHER" id="PTHR33048:SF92">
    <property type="entry name" value="INTEGRAL MEMBRANE PROTEIN"/>
    <property type="match status" value="1"/>
</dbReference>
<evidence type="ECO:0000256" key="7">
    <source>
        <dbReference type="SAM" id="Phobius"/>
    </source>
</evidence>
<feature type="compositionally biased region" description="Polar residues" evidence="6">
    <location>
        <begin position="306"/>
        <end position="333"/>
    </location>
</feature>
<keyword evidence="9" id="KW-0969">Cilium</keyword>
<dbReference type="EMBL" id="LCUC01000007">
    <property type="protein sequence ID" value="KKY39801.1"/>
    <property type="molecule type" value="Genomic_DNA"/>
</dbReference>
<comment type="caution">
    <text evidence="9">The sequence shown here is derived from an EMBL/GenBank/DDBJ whole genome shotgun (WGS) entry which is preliminary data.</text>
</comment>
<comment type="similarity">
    <text evidence="5">Belongs to the SAT4 family.</text>
</comment>
<evidence type="ECO:0000256" key="6">
    <source>
        <dbReference type="SAM" id="MobiDB-lite"/>
    </source>
</evidence>
<keyword evidence="2 7" id="KW-0812">Transmembrane</keyword>
<feature type="region of interest" description="Disordered" evidence="6">
    <location>
        <begin position="306"/>
        <end position="340"/>
    </location>
</feature>
<dbReference type="OrthoDB" id="444631at2759"/>
<keyword evidence="4 7" id="KW-0472">Membrane</keyword>
<feature type="transmembrane region" description="Helical" evidence="7">
    <location>
        <begin position="223"/>
        <end position="249"/>
    </location>
</feature>
<dbReference type="PANTHER" id="PTHR33048">
    <property type="entry name" value="PTH11-LIKE INTEGRAL MEMBRANE PROTEIN (AFU_ORTHOLOGUE AFUA_5G11245)"/>
    <property type="match status" value="1"/>
</dbReference>
<evidence type="ECO:0000256" key="4">
    <source>
        <dbReference type="ARBA" id="ARBA00023136"/>
    </source>
</evidence>
<organism evidence="9 10">
    <name type="scientific">Diaporthe ampelina</name>
    <dbReference type="NCBI Taxonomy" id="1214573"/>
    <lineage>
        <taxon>Eukaryota</taxon>
        <taxon>Fungi</taxon>
        <taxon>Dikarya</taxon>
        <taxon>Ascomycota</taxon>
        <taxon>Pezizomycotina</taxon>
        <taxon>Sordariomycetes</taxon>
        <taxon>Sordariomycetidae</taxon>
        <taxon>Diaporthales</taxon>
        <taxon>Diaporthaceae</taxon>
        <taxon>Diaporthe</taxon>
    </lineage>
</organism>
<name>A0A0G2G0E4_9PEZI</name>
<evidence type="ECO:0000256" key="2">
    <source>
        <dbReference type="ARBA" id="ARBA00022692"/>
    </source>
</evidence>
<evidence type="ECO:0000256" key="3">
    <source>
        <dbReference type="ARBA" id="ARBA00022989"/>
    </source>
</evidence>
<dbReference type="AlphaFoldDB" id="A0A0G2G0E4"/>
<dbReference type="InterPro" id="IPR052337">
    <property type="entry name" value="SAT4-like"/>
</dbReference>
<dbReference type="Pfam" id="PF20684">
    <property type="entry name" value="Fung_rhodopsin"/>
    <property type="match status" value="1"/>
</dbReference>
<dbReference type="InterPro" id="IPR049326">
    <property type="entry name" value="Rhodopsin_dom_fungi"/>
</dbReference>
<feature type="transmembrane region" description="Helical" evidence="7">
    <location>
        <begin position="191"/>
        <end position="211"/>
    </location>
</feature>
<feature type="transmembrane region" description="Helical" evidence="7">
    <location>
        <begin position="12"/>
        <end position="30"/>
    </location>
</feature>
<evidence type="ECO:0000313" key="9">
    <source>
        <dbReference type="EMBL" id="KKY39801.1"/>
    </source>
</evidence>
<feature type="domain" description="Rhodopsin" evidence="8">
    <location>
        <begin position="24"/>
        <end position="249"/>
    </location>
</feature>
<reference evidence="9 10" key="1">
    <citation type="submission" date="2015-05" db="EMBL/GenBank/DDBJ databases">
        <title>Distinctive expansion of gene families associated with plant cell wall degradation and secondary metabolism in the genomes of grapevine trunk pathogens.</title>
        <authorList>
            <person name="Lawrence D.P."/>
            <person name="Travadon R."/>
            <person name="Rolshausen P.E."/>
            <person name="Baumgartner K."/>
        </authorList>
    </citation>
    <scope>NUCLEOTIDE SEQUENCE [LARGE SCALE GENOMIC DNA]</scope>
    <source>
        <strain evidence="9">DA912</strain>
    </source>
</reference>
<evidence type="ECO:0000256" key="5">
    <source>
        <dbReference type="ARBA" id="ARBA00038359"/>
    </source>
</evidence>
<evidence type="ECO:0000313" key="10">
    <source>
        <dbReference type="Proteomes" id="UP000034680"/>
    </source>
</evidence>
<keyword evidence="9" id="KW-0282">Flagellum</keyword>
<protein>
    <submittedName>
        <fullName evidence="9">Putative archaeal flagellin n-terminal-like domain-containing protein</fullName>
    </submittedName>
</protein>
<sequence>MLTPTETVAMEWAFFVLAFVFLLARFWVRFSLRQYQAWLSDVLLVIALVCTIGNIMCDTLIYKVDGLMEYKHVTQYLGKVSDRHALRMENLPKLGLVTWTHQRWQIRFSTKFFFDAGLYFPKFSLLMSYATMVPVTEPRMRIFLACIATYLVLACLTAVFCDMFFCGKDISINWLNPLACSSFSNPHLQKVTWTLNIVGELLLFIFPFPILNSLKFTQLREKIALGVIFALGFFTILVSTGRFMFMIFLTNDISLCEKDSTEQRYKEPRLSFNDQYMGEEKVPLPYNTDRWWKWPVDLDVNGMSVTTKSGNTGTQRTGMSTQNSTRASQLSHNVTRHETAGTRLGLSEEPLGLLEMDAQEVQTLGHVVIDSDHKGLPYGA</sequence>
<keyword evidence="3 7" id="KW-1133">Transmembrane helix</keyword>
<feature type="transmembrane region" description="Helical" evidence="7">
    <location>
        <begin position="142"/>
        <end position="165"/>
    </location>
</feature>
<proteinExistence type="inferred from homology"/>
<dbReference type="STRING" id="1214573.A0A0G2G0E4"/>
<dbReference type="GO" id="GO:0016020">
    <property type="term" value="C:membrane"/>
    <property type="evidence" value="ECO:0007669"/>
    <property type="project" value="UniProtKB-SubCell"/>
</dbReference>